<keyword evidence="3" id="KW-1185">Reference proteome</keyword>
<name>A0ABR4WYA9_9ACTN</name>
<evidence type="ECO:0008006" key="4">
    <source>
        <dbReference type="Google" id="ProtNLM"/>
    </source>
</evidence>
<reference evidence="2 3" key="1">
    <citation type="journal article" date="2014" name="PLoS ONE">
        <title>Identification and Characterization of a New Erythromycin Biosynthetic Gene Cluster in Actinopolyspora erythraea YIM90600, a Novel Erythronolide-Producing Halophilic Actinomycete Isolated from Salt Field.</title>
        <authorList>
            <person name="Chen D."/>
            <person name="Feng J."/>
            <person name="Huang L."/>
            <person name="Zhang Q."/>
            <person name="Wu J."/>
            <person name="Zhu X."/>
            <person name="Duan Y."/>
            <person name="Xu Z."/>
        </authorList>
    </citation>
    <scope>NUCLEOTIDE SEQUENCE [LARGE SCALE GENOMIC DNA]</scope>
    <source>
        <strain evidence="2 3">YIM90600</strain>
    </source>
</reference>
<feature type="compositionally biased region" description="Low complexity" evidence="1">
    <location>
        <begin position="364"/>
        <end position="374"/>
    </location>
</feature>
<dbReference type="Proteomes" id="UP000029737">
    <property type="component" value="Unassembled WGS sequence"/>
</dbReference>
<feature type="compositionally biased region" description="Acidic residues" evidence="1">
    <location>
        <begin position="219"/>
        <end position="230"/>
    </location>
</feature>
<evidence type="ECO:0000256" key="1">
    <source>
        <dbReference type="SAM" id="MobiDB-lite"/>
    </source>
</evidence>
<accession>A0ABR4WYA9</accession>
<organism evidence="2 3">
    <name type="scientific">Actinopolyspora erythraea</name>
    <dbReference type="NCBI Taxonomy" id="414996"/>
    <lineage>
        <taxon>Bacteria</taxon>
        <taxon>Bacillati</taxon>
        <taxon>Actinomycetota</taxon>
        <taxon>Actinomycetes</taxon>
        <taxon>Actinopolysporales</taxon>
        <taxon>Actinopolysporaceae</taxon>
        <taxon>Actinopolyspora</taxon>
    </lineage>
</organism>
<gene>
    <name evidence="2" type="ORF">IL38_24025</name>
</gene>
<feature type="region of interest" description="Disordered" evidence="1">
    <location>
        <begin position="208"/>
        <end position="236"/>
    </location>
</feature>
<sequence length="386" mass="41214">MWASVITAAIICEDGRPLTTDVSTQRDSTAAPVTPGALARGAHDIPATFAERVELCRFLAEADILPPRLRGQPANLMLIMHKALALDVPLSVAVDHINVLDGGTTEESAELLRGLLYRHGHRLRWIKHDGVEAHAELTLAHDPRPREERFSIGDAQRMGLVTKDTYQADPESMLVARCSTRAVSRNCPEIALGVGNLSRMDMAHLLPEDSSSAPKEVPEEAETAPEETAEDSAARQQAHTLLDQARAASTASVVTHVGRQAKRQELLTVPVDDDGTTLQTALLARLNALSGVAEDSTAASVPDGDSQEQVATLDETTGTLDCGCEAAEVFRTGSHRDDCTTTGSTRASRSSSRSSSARSRKTGTRGSTKTRASSQPDADQGQEGTE</sequence>
<feature type="region of interest" description="Disordered" evidence="1">
    <location>
        <begin position="334"/>
        <end position="386"/>
    </location>
</feature>
<dbReference type="EMBL" id="JPMV01000046">
    <property type="protein sequence ID" value="KGI79369.1"/>
    <property type="molecule type" value="Genomic_DNA"/>
</dbReference>
<feature type="compositionally biased region" description="Low complexity" evidence="1">
    <location>
        <begin position="340"/>
        <end position="357"/>
    </location>
</feature>
<comment type="caution">
    <text evidence="2">The sequence shown here is derived from an EMBL/GenBank/DDBJ whole genome shotgun (WGS) entry which is preliminary data.</text>
</comment>
<evidence type="ECO:0000313" key="2">
    <source>
        <dbReference type="EMBL" id="KGI79369.1"/>
    </source>
</evidence>
<evidence type="ECO:0000313" key="3">
    <source>
        <dbReference type="Proteomes" id="UP000029737"/>
    </source>
</evidence>
<protein>
    <recommendedName>
        <fullName evidence="4">HNH endonuclease</fullName>
    </recommendedName>
</protein>
<proteinExistence type="predicted"/>